<dbReference type="EMBL" id="JBBNAF010000004">
    <property type="protein sequence ID" value="KAK9150883.1"/>
    <property type="molecule type" value="Genomic_DNA"/>
</dbReference>
<reference evidence="1 2" key="1">
    <citation type="submission" date="2024-01" db="EMBL/GenBank/DDBJ databases">
        <title>Genome assemblies of Stephania.</title>
        <authorList>
            <person name="Yang L."/>
        </authorList>
    </citation>
    <scope>NUCLEOTIDE SEQUENCE [LARGE SCALE GENOMIC DNA]</scope>
    <source>
        <strain evidence="1">YNDBR</strain>
        <tissue evidence="1">Leaf</tissue>
    </source>
</reference>
<accession>A0AAP0KE22</accession>
<name>A0AAP0KE22_9MAGN</name>
<dbReference type="AlphaFoldDB" id="A0AAP0KE22"/>
<proteinExistence type="predicted"/>
<dbReference type="Proteomes" id="UP001420932">
    <property type="component" value="Unassembled WGS sequence"/>
</dbReference>
<evidence type="ECO:0000313" key="2">
    <source>
        <dbReference type="Proteomes" id="UP001420932"/>
    </source>
</evidence>
<comment type="caution">
    <text evidence="1">The sequence shown here is derived from an EMBL/GenBank/DDBJ whole genome shotgun (WGS) entry which is preliminary data.</text>
</comment>
<organism evidence="1 2">
    <name type="scientific">Stephania yunnanensis</name>
    <dbReference type="NCBI Taxonomy" id="152371"/>
    <lineage>
        <taxon>Eukaryota</taxon>
        <taxon>Viridiplantae</taxon>
        <taxon>Streptophyta</taxon>
        <taxon>Embryophyta</taxon>
        <taxon>Tracheophyta</taxon>
        <taxon>Spermatophyta</taxon>
        <taxon>Magnoliopsida</taxon>
        <taxon>Ranunculales</taxon>
        <taxon>Menispermaceae</taxon>
        <taxon>Menispermoideae</taxon>
        <taxon>Cissampelideae</taxon>
        <taxon>Stephania</taxon>
    </lineage>
</organism>
<gene>
    <name evidence="1" type="ORF">Syun_009192</name>
</gene>
<keyword evidence="2" id="KW-1185">Reference proteome</keyword>
<protein>
    <submittedName>
        <fullName evidence="1">Uncharacterized protein</fullName>
    </submittedName>
</protein>
<evidence type="ECO:0000313" key="1">
    <source>
        <dbReference type="EMBL" id="KAK9150883.1"/>
    </source>
</evidence>
<sequence length="69" mass="7704">MTTIVLICSQLNEGTSSELISNKSHLSIFRDLQIPKEVLHRLQPIKGVFDMQAVVKEKEPQTSSRGKAP</sequence>